<dbReference type="PANTHER" id="PTHR35038">
    <property type="entry name" value="DISSIMILATORY SULFITE REDUCTASE SIRA"/>
    <property type="match status" value="1"/>
</dbReference>
<dbReference type="Pfam" id="PF09699">
    <property type="entry name" value="Paired_CXXCH_1"/>
    <property type="match status" value="2"/>
</dbReference>
<dbReference type="InterPro" id="IPR053875">
    <property type="entry name" value="Cytochrom_c_NrfB-like_dom"/>
</dbReference>
<evidence type="ECO:0000313" key="6">
    <source>
        <dbReference type="Proteomes" id="UP000244128"/>
    </source>
</evidence>
<evidence type="ECO:0000256" key="2">
    <source>
        <dbReference type="SAM" id="MobiDB-lite"/>
    </source>
</evidence>
<dbReference type="GO" id="GO:0016491">
    <property type="term" value="F:oxidoreductase activity"/>
    <property type="evidence" value="ECO:0007669"/>
    <property type="project" value="TreeGrafter"/>
</dbReference>
<dbReference type="EMBL" id="QAOI01000006">
    <property type="protein sequence ID" value="PTQ77685.1"/>
    <property type="molecule type" value="Genomic_DNA"/>
</dbReference>
<gene>
    <name evidence="5" type="ORF">C8R26_10629</name>
</gene>
<dbReference type="InterPro" id="IPR036280">
    <property type="entry name" value="Multihaem_cyt_sf"/>
</dbReference>
<proteinExistence type="predicted"/>
<keyword evidence="1" id="KW-0732">Signal</keyword>
<evidence type="ECO:0000313" key="5">
    <source>
        <dbReference type="EMBL" id="PTQ77685.1"/>
    </source>
</evidence>
<feature type="domain" description="Cytochrome c-type protein NrfB-like" evidence="4">
    <location>
        <begin position="86"/>
        <end position="164"/>
    </location>
</feature>
<reference evidence="5 6" key="1">
    <citation type="submission" date="2018-04" db="EMBL/GenBank/DDBJ databases">
        <title>Active sludge and wastewater microbial communities from Klosterneuburg, Austria.</title>
        <authorList>
            <person name="Wagner M."/>
        </authorList>
    </citation>
    <scope>NUCLEOTIDE SEQUENCE [LARGE SCALE GENOMIC DNA]</scope>
    <source>
        <strain evidence="5 6">Nm49</strain>
    </source>
</reference>
<evidence type="ECO:0000259" key="4">
    <source>
        <dbReference type="Pfam" id="PF22678"/>
    </source>
</evidence>
<dbReference type="NCBIfam" id="TIGR03508">
    <property type="entry name" value="decahem_SO"/>
    <property type="match status" value="1"/>
</dbReference>
<comment type="caution">
    <text evidence="5">The sequence shown here is derived from an EMBL/GenBank/DDBJ whole genome shotgun (WGS) entry which is preliminary data.</text>
</comment>
<dbReference type="PANTHER" id="PTHR35038:SF6">
    <property type="entry name" value="SURFACE LOCALIZED DECAHEME CYTOCHROME C LIPOPROTEIN"/>
    <property type="match status" value="1"/>
</dbReference>
<evidence type="ECO:0000256" key="1">
    <source>
        <dbReference type="ARBA" id="ARBA00022729"/>
    </source>
</evidence>
<dbReference type="NCBIfam" id="TIGR01905">
    <property type="entry name" value="paired_CXXCH_1"/>
    <property type="match status" value="3"/>
</dbReference>
<accession>A0A2T5I1H1</accession>
<name>A0A2T5I1H1_9PROT</name>
<dbReference type="Gene3D" id="1.10.1130.10">
    <property type="entry name" value="Flavocytochrome C3, Chain A"/>
    <property type="match status" value="2"/>
</dbReference>
<dbReference type="Proteomes" id="UP000244128">
    <property type="component" value="Unassembled WGS sequence"/>
</dbReference>
<feature type="domain" description="Doubled CXXCH motif" evidence="3">
    <location>
        <begin position="189"/>
        <end position="230"/>
    </location>
</feature>
<dbReference type="SUPFAM" id="SSF48695">
    <property type="entry name" value="Multiheme cytochromes"/>
    <property type="match status" value="1"/>
</dbReference>
<evidence type="ECO:0000259" key="3">
    <source>
        <dbReference type="Pfam" id="PF09699"/>
    </source>
</evidence>
<organism evidence="5 6">
    <name type="scientific">Nitrosomonas oligotropha</name>
    <dbReference type="NCBI Taxonomy" id="42354"/>
    <lineage>
        <taxon>Bacteria</taxon>
        <taxon>Pseudomonadati</taxon>
        <taxon>Pseudomonadota</taxon>
        <taxon>Betaproteobacteria</taxon>
        <taxon>Nitrosomonadales</taxon>
        <taxon>Nitrosomonadaceae</taxon>
        <taxon>Nitrosomonas</taxon>
    </lineage>
</organism>
<dbReference type="Gene3D" id="3.90.10.10">
    <property type="entry name" value="Cytochrome C3"/>
    <property type="match status" value="1"/>
</dbReference>
<dbReference type="InterPro" id="IPR010177">
    <property type="entry name" value="Paired_CXXCH_1"/>
</dbReference>
<dbReference type="Pfam" id="PF22678">
    <property type="entry name" value="Cytochrom_c_NrfB-like"/>
    <property type="match status" value="1"/>
</dbReference>
<dbReference type="InterPro" id="IPR020015">
    <property type="entry name" value="Decahaem_cyt-c_DmsE"/>
</dbReference>
<feature type="domain" description="Doubled CXXCH motif" evidence="3">
    <location>
        <begin position="237"/>
        <end position="274"/>
    </location>
</feature>
<feature type="region of interest" description="Disordered" evidence="2">
    <location>
        <begin position="74"/>
        <end position="105"/>
    </location>
</feature>
<dbReference type="RefSeq" id="WP_107802739.1">
    <property type="nucleotide sequence ID" value="NZ_QAOI01000006.1"/>
</dbReference>
<dbReference type="AlphaFoldDB" id="A0A2T5I1H1"/>
<sequence>MLTIIKIRQIAVPGLLAFILAFIIAVLPQPVSSAELDDDDDDPPQDLILRGDGKCTACHDENSDNPILAIGKTKHGTTADHRTPTCTSCHGEGGSHEDSPDKALMPQRTFGKKSVNSIEDRNSACLACHQGGKRMHWSGSTHANRDVACTSCHTIHTDQDKVRNRNTQPEVCFNCHKEMRQLINRPYRHPIREGKVICSDCHNPHGSAGPSKMVRDSINDTCYTCHMEKRGPFVYNHPPVQENCAICHNPHGTTAPNLLRTRSPFLCQQCHEPNTHQGSSGTLTGAYARNTLARGCANCHTQVHGSNMPENIHNESVFQR</sequence>
<protein>
    <submittedName>
        <fullName evidence="5">DmsE family decaheme c-type cytochrome</fullName>
    </submittedName>
</protein>
<dbReference type="InterPro" id="IPR051829">
    <property type="entry name" value="Multiheme_Cytochr_ET"/>
</dbReference>